<accession>A0ACB8SCX7</accession>
<dbReference type="Proteomes" id="UP000814033">
    <property type="component" value="Unassembled WGS sequence"/>
</dbReference>
<keyword evidence="2" id="KW-1185">Reference proteome</keyword>
<sequence length="305" mass="33786">MWALAAATATMQRSGPSPQHPATPSTTAPIPLSQPRTPLSPSRTRQAPVPPTQQQRAATTSTAPKRRRNTEISAASKKRQRTDSQNSPPIPGVGPSPSQAPSEVSPGGHSISTSSTYHSLVNPRDDAPHEDKTTAQDVWHNVRPLGADDTPISNWDDATARLSKKPKAARVGCRFGNCKVTWKCDGGVASHIRKHFTTYHYPEYKEITVKHKFKYWERLLSDDTTTSRTDGPQARPTAYRNRVYEQAGFFERLVRWMVVDDQAMNVVDCEDHGAHLREISRRVQENGIGNAEFAGAHFIHHGCLD</sequence>
<name>A0ACB8SCX7_9AGAM</name>
<reference evidence="1" key="2">
    <citation type="journal article" date="2022" name="New Phytol.">
        <title>Evolutionary transition to the ectomycorrhizal habit in the genomes of a hyperdiverse lineage of mushroom-forming fungi.</title>
        <authorList>
            <person name="Looney B."/>
            <person name="Miyauchi S."/>
            <person name="Morin E."/>
            <person name="Drula E."/>
            <person name="Courty P.E."/>
            <person name="Kohler A."/>
            <person name="Kuo A."/>
            <person name="LaButti K."/>
            <person name="Pangilinan J."/>
            <person name="Lipzen A."/>
            <person name="Riley R."/>
            <person name="Andreopoulos W."/>
            <person name="He G."/>
            <person name="Johnson J."/>
            <person name="Nolan M."/>
            <person name="Tritt A."/>
            <person name="Barry K.W."/>
            <person name="Grigoriev I.V."/>
            <person name="Nagy L.G."/>
            <person name="Hibbett D."/>
            <person name="Henrissat B."/>
            <person name="Matheny P.B."/>
            <person name="Labbe J."/>
            <person name="Martin F.M."/>
        </authorList>
    </citation>
    <scope>NUCLEOTIDE SEQUENCE</scope>
    <source>
        <strain evidence="1">FP105234-sp</strain>
    </source>
</reference>
<reference evidence="1" key="1">
    <citation type="submission" date="2021-02" db="EMBL/GenBank/DDBJ databases">
        <authorList>
            <consortium name="DOE Joint Genome Institute"/>
            <person name="Ahrendt S."/>
            <person name="Looney B.P."/>
            <person name="Miyauchi S."/>
            <person name="Morin E."/>
            <person name="Drula E."/>
            <person name="Courty P.E."/>
            <person name="Chicoki N."/>
            <person name="Fauchery L."/>
            <person name="Kohler A."/>
            <person name="Kuo A."/>
            <person name="Labutti K."/>
            <person name="Pangilinan J."/>
            <person name="Lipzen A."/>
            <person name="Riley R."/>
            <person name="Andreopoulos W."/>
            <person name="He G."/>
            <person name="Johnson J."/>
            <person name="Barry K.W."/>
            <person name="Grigoriev I.V."/>
            <person name="Nagy L."/>
            <person name="Hibbett D."/>
            <person name="Henrissat B."/>
            <person name="Matheny P.B."/>
            <person name="Labbe J."/>
            <person name="Martin F."/>
        </authorList>
    </citation>
    <scope>NUCLEOTIDE SEQUENCE</scope>
    <source>
        <strain evidence="1">FP105234-sp</strain>
    </source>
</reference>
<protein>
    <submittedName>
        <fullName evidence="1">Uncharacterized protein</fullName>
    </submittedName>
</protein>
<gene>
    <name evidence="1" type="ORF">FA95DRAFT_490590</name>
</gene>
<comment type="caution">
    <text evidence="1">The sequence shown here is derived from an EMBL/GenBank/DDBJ whole genome shotgun (WGS) entry which is preliminary data.</text>
</comment>
<evidence type="ECO:0000313" key="2">
    <source>
        <dbReference type="Proteomes" id="UP000814033"/>
    </source>
</evidence>
<proteinExistence type="predicted"/>
<evidence type="ECO:0000313" key="1">
    <source>
        <dbReference type="EMBL" id="KAI0053800.1"/>
    </source>
</evidence>
<dbReference type="EMBL" id="MU275839">
    <property type="protein sequence ID" value="KAI0053800.1"/>
    <property type="molecule type" value="Genomic_DNA"/>
</dbReference>
<organism evidence="1 2">
    <name type="scientific">Auriscalpium vulgare</name>
    <dbReference type="NCBI Taxonomy" id="40419"/>
    <lineage>
        <taxon>Eukaryota</taxon>
        <taxon>Fungi</taxon>
        <taxon>Dikarya</taxon>
        <taxon>Basidiomycota</taxon>
        <taxon>Agaricomycotina</taxon>
        <taxon>Agaricomycetes</taxon>
        <taxon>Russulales</taxon>
        <taxon>Auriscalpiaceae</taxon>
        <taxon>Auriscalpium</taxon>
    </lineage>
</organism>